<dbReference type="EMBL" id="LR999455">
    <property type="protein sequence ID" value="CAE6075740.1"/>
    <property type="molecule type" value="Genomic_DNA"/>
</dbReference>
<reference evidence="2" key="1">
    <citation type="submission" date="2021-01" db="EMBL/GenBank/DDBJ databases">
        <authorList>
            <person name="Bezrukov I."/>
        </authorList>
    </citation>
    <scope>NUCLEOTIDE SEQUENCE</scope>
</reference>
<feature type="region of interest" description="Disordered" evidence="1">
    <location>
        <begin position="1"/>
        <end position="92"/>
    </location>
</feature>
<sequence>MTDKKEIIDIYSSDEEDEEEEDDDIDGESSDEDDYEEDDDDDDDDDDDEEDRSLSGDDSELSEDDSTDSNSDSDDDDEDDDEEDDDEDSLVDKVTGLFKDFGLLMSSSKTPQIDGHKTDCIRVLVDVERGRAVPNWLGGDLGPQELVENPNDHGRSVRNLGIRRKKGND</sequence>
<keyword evidence="3" id="KW-1185">Reference proteome</keyword>
<evidence type="ECO:0000313" key="3">
    <source>
        <dbReference type="Proteomes" id="UP000682877"/>
    </source>
</evidence>
<organism evidence="2 3">
    <name type="scientific">Arabidopsis arenosa</name>
    <name type="common">Sand rock-cress</name>
    <name type="synonym">Cardaminopsis arenosa</name>
    <dbReference type="NCBI Taxonomy" id="38785"/>
    <lineage>
        <taxon>Eukaryota</taxon>
        <taxon>Viridiplantae</taxon>
        <taxon>Streptophyta</taxon>
        <taxon>Embryophyta</taxon>
        <taxon>Tracheophyta</taxon>
        <taxon>Spermatophyta</taxon>
        <taxon>Magnoliopsida</taxon>
        <taxon>eudicotyledons</taxon>
        <taxon>Gunneridae</taxon>
        <taxon>Pentapetalae</taxon>
        <taxon>rosids</taxon>
        <taxon>malvids</taxon>
        <taxon>Brassicales</taxon>
        <taxon>Brassicaceae</taxon>
        <taxon>Camelineae</taxon>
        <taxon>Arabidopsis</taxon>
    </lineage>
</organism>
<feature type="compositionally biased region" description="Acidic residues" evidence="1">
    <location>
        <begin position="12"/>
        <end position="89"/>
    </location>
</feature>
<accession>A0A8S2AED1</accession>
<name>A0A8S2AED1_ARAAE</name>
<proteinExistence type="predicted"/>
<protein>
    <submittedName>
        <fullName evidence="2">Uncharacterized protein</fullName>
    </submittedName>
</protein>
<dbReference type="AlphaFoldDB" id="A0A8S2AED1"/>
<gene>
    <name evidence="2" type="ORF">AARE701A_LOCUS13034</name>
</gene>
<evidence type="ECO:0000313" key="2">
    <source>
        <dbReference type="EMBL" id="CAE6075740.1"/>
    </source>
</evidence>
<dbReference type="Proteomes" id="UP000682877">
    <property type="component" value="Chromosome 5"/>
</dbReference>
<feature type="region of interest" description="Disordered" evidence="1">
    <location>
        <begin position="144"/>
        <end position="169"/>
    </location>
</feature>
<evidence type="ECO:0000256" key="1">
    <source>
        <dbReference type="SAM" id="MobiDB-lite"/>
    </source>
</evidence>